<evidence type="ECO:0008006" key="3">
    <source>
        <dbReference type="Google" id="ProtNLM"/>
    </source>
</evidence>
<sequence>MRAGLCNANTPTQVENRVFRMSASTLRTTAERYISAFETLDSDLFLSLQSPSAYSHTFGPASASPPPPQDGEHFAQHIADLRGIMRGFPVYTQQMYVNEAARQVVLHATSETWFHDEIKDNDIPESDWLYHGEYIFILDMDDSGEKITRVFEFLDSKGTDALRQLMKRARANEAKLKNKEVRKTSWE</sequence>
<dbReference type="HOGENOM" id="CLU_108113_2_0_1"/>
<name>A0A0D2BYY7_9EURO</name>
<reference evidence="1 2" key="1">
    <citation type="submission" date="2015-01" db="EMBL/GenBank/DDBJ databases">
        <title>The Genome Sequence of Exophiala xenobiotica CBS118157.</title>
        <authorList>
            <consortium name="The Broad Institute Genomics Platform"/>
            <person name="Cuomo C."/>
            <person name="de Hoog S."/>
            <person name="Gorbushina A."/>
            <person name="Stielow B."/>
            <person name="Teixiera M."/>
            <person name="Abouelleil A."/>
            <person name="Chapman S.B."/>
            <person name="Priest M."/>
            <person name="Young S.K."/>
            <person name="Wortman J."/>
            <person name="Nusbaum C."/>
            <person name="Birren B."/>
        </authorList>
    </citation>
    <scope>NUCLEOTIDE SEQUENCE [LARGE SCALE GENOMIC DNA]</scope>
    <source>
        <strain evidence="1 2">CBS 118157</strain>
    </source>
</reference>
<dbReference type="OrthoDB" id="3758478at2759"/>
<gene>
    <name evidence="1" type="ORF">PV05_02218</name>
</gene>
<dbReference type="InterPro" id="IPR032710">
    <property type="entry name" value="NTF2-like_dom_sf"/>
</dbReference>
<evidence type="ECO:0000313" key="1">
    <source>
        <dbReference type="EMBL" id="KIW57651.1"/>
    </source>
</evidence>
<protein>
    <recommendedName>
        <fullName evidence="3">SnoaL-like domain-containing protein</fullName>
    </recommendedName>
</protein>
<dbReference type="SUPFAM" id="SSF54427">
    <property type="entry name" value="NTF2-like"/>
    <property type="match status" value="1"/>
</dbReference>
<evidence type="ECO:0000313" key="2">
    <source>
        <dbReference type="Proteomes" id="UP000054342"/>
    </source>
</evidence>
<dbReference type="PANTHER" id="PTHR39598">
    <property type="entry name" value="AUSTINOL SYNTHESIS PROTEIN F-RELATED"/>
    <property type="match status" value="1"/>
</dbReference>
<dbReference type="AlphaFoldDB" id="A0A0D2BYY7"/>
<dbReference type="InterPro" id="IPR050977">
    <property type="entry name" value="Fungal_Meroterpenoid_Isomerase"/>
</dbReference>
<dbReference type="EMBL" id="KN847318">
    <property type="protein sequence ID" value="KIW57651.1"/>
    <property type="molecule type" value="Genomic_DNA"/>
</dbReference>
<dbReference type="STRING" id="348802.A0A0D2BYY7"/>
<dbReference type="PANTHER" id="PTHR39598:SF1">
    <property type="entry name" value="AUSTINOID BIOSYNTHESIS CLUSTERS PROTEIN F-RELATED"/>
    <property type="match status" value="1"/>
</dbReference>
<proteinExistence type="predicted"/>
<dbReference type="Proteomes" id="UP000054342">
    <property type="component" value="Unassembled WGS sequence"/>
</dbReference>
<keyword evidence="2" id="KW-1185">Reference proteome</keyword>
<dbReference type="GeneID" id="25324126"/>
<organism evidence="1 2">
    <name type="scientific">Exophiala xenobiotica</name>
    <dbReference type="NCBI Taxonomy" id="348802"/>
    <lineage>
        <taxon>Eukaryota</taxon>
        <taxon>Fungi</taxon>
        <taxon>Dikarya</taxon>
        <taxon>Ascomycota</taxon>
        <taxon>Pezizomycotina</taxon>
        <taxon>Eurotiomycetes</taxon>
        <taxon>Chaetothyriomycetidae</taxon>
        <taxon>Chaetothyriales</taxon>
        <taxon>Herpotrichiellaceae</taxon>
        <taxon>Exophiala</taxon>
    </lineage>
</organism>
<dbReference type="Gene3D" id="3.10.450.50">
    <property type="match status" value="1"/>
</dbReference>
<dbReference type="RefSeq" id="XP_013318235.1">
    <property type="nucleotide sequence ID" value="XM_013462781.1"/>
</dbReference>
<accession>A0A0D2BYY7</accession>